<dbReference type="PANTHER" id="PTHR31374">
    <property type="entry name" value="AUXIN-INDUCED PROTEIN-LIKE-RELATED"/>
    <property type="match status" value="1"/>
</dbReference>
<dbReference type="OrthoDB" id="1864078at2759"/>
<gene>
    <name evidence="2" type="ORF">A4U43_C01F33630</name>
</gene>
<dbReference type="Pfam" id="PF02519">
    <property type="entry name" value="Auxin_inducible"/>
    <property type="match status" value="1"/>
</dbReference>
<evidence type="ECO:0000256" key="1">
    <source>
        <dbReference type="ARBA" id="ARBA00006974"/>
    </source>
</evidence>
<organism evidence="2 3">
    <name type="scientific">Asparagus officinalis</name>
    <name type="common">Garden asparagus</name>
    <dbReference type="NCBI Taxonomy" id="4686"/>
    <lineage>
        <taxon>Eukaryota</taxon>
        <taxon>Viridiplantae</taxon>
        <taxon>Streptophyta</taxon>
        <taxon>Embryophyta</taxon>
        <taxon>Tracheophyta</taxon>
        <taxon>Spermatophyta</taxon>
        <taxon>Magnoliopsida</taxon>
        <taxon>Liliopsida</taxon>
        <taxon>Asparagales</taxon>
        <taxon>Asparagaceae</taxon>
        <taxon>Asparagoideae</taxon>
        <taxon>Asparagus</taxon>
    </lineage>
</organism>
<dbReference type="GO" id="GO:0009733">
    <property type="term" value="P:response to auxin"/>
    <property type="evidence" value="ECO:0007669"/>
    <property type="project" value="InterPro"/>
</dbReference>
<dbReference type="Proteomes" id="UP000243459">
    <property type="component" value="Chromosome 1"/>
</dbReference>
<protein>
    <submittedName>
        <fullName evidence="2">Uncharacterized protein</fullName>
    </submittedName>
</protein>
<dbReference type="AlphaFoldDB" id="A0A5P1FUT7"/>
<evidence type="ECO:0000313" key="2">
    <source>
        <dbReference type="EMBL" id="ONK81862.1"/>
    </source>
</evidence>
<keyword evidence="3" id="KW-1185">Reference proteome</keyword>
<name>A0A5P1FUT7_ASPOF</name>
<dbReference type="EMBL" id="CM007381">
    <property type="protein sequence ID" value="ONK81862.1"/>
    <property type="molecule type" value="Genomic_DNA"/>
</dbReference>
<comment type="similarity">
    <text evidence="1">Belongs to the ARG7 family.</text>
</comment>
<dbReference type="OMA" id="DIQTHYL"/>
<dbReference type="PANTHER" id="PTHR31374:SF216">
    <property type="entry name" value="SAUR-LIKE AUXIN-RESPONSIVE PROTEIN FAMILY"/>
    <property type="match status" value="1"/>
</dbReference>
<accession>A0A5P1FUT7</accession>
<proteinExistence type="inferred from homology"/>
<dbReference type="InterPro" id="IPR003676">
    <property type="entry name" value="SAUR_fam"/>
</dbReference>
<sequence length="124" mass="14212">MARGLVKKLLLCGPKSFSTADDNNLEHGHIWVRVGVEEPQRFRLDAHFLSHPLFGDLLQLSVEEFGYSYGGALRIACETELFLHLLRLLRSSSASVHYMKLQNLRESFYARKLSSWSTIENRCS</sequence>
<evidence type="ECO:0000313" key="3">
    <source>
        <dbReference type="Proteomes" id="UP000243459"/>
    </source>
</evidence>
<reference evidence="3" key="1">
    <citation type="journal article" date="2017" name="Nat. Commun.">
        <title>The asparagus genome sheds light on the origin and evolution of a young Y chromosome.</title>
        <authorList>
            <person name="Harkess A."/>
            <person name="Zhou J."/>
            <person name="Xu C."/>
            <person name="Bowers J.E."/>
            <person name="Van der Hulst R."/>
            <person name="Ayyampalayam S."/>
            <person name="Mercati F."/>
            <person name="Riccardi P."/>
            <person name="McKain M.R."/>
            <person name="Kakrana A."/>
            <person name="Tang H."/>
            <person name="Ray J."/>
            <person name="Groenendijk J."/>
            <person name="Arikit S."/>
            <person name="Mathioni S.M."/>
            <person name="Nakano M."/>
            <person name="Shan H."/>
            <person name="Telgmann-Rauber A."/>
            <person name="Kanno A."/>
            <person name="Yue Z."/>
            <person name="Chen H."/>
            <person name="Li W."/>
            <person name="Chen Y."/>
            <person name="Xu X."/>
            <person name="Zhang Y."/>
            <person name="Luo S."/>
            <person name="Chen H."/>
            <person name="Gao J."/>
            <person name="Mao Z."/>
            <person name="Pires J.C."/>
            <person name="Luo M."/>
            <person name="Kudrna D."/>
            <person name="Wing R.A."/>
            <person name="Meyers B.C."/>
            <person name="Yi K."/>
            <person name="Kong H."/>
            <person name="Lavrijsen P."/>
            <person name="Sunseri F."/>
            <person name="Falavigna A."/>
            <person name="Ye Y."/>
            <person name="Leebens-Mack J.H."/>
            <person name="Chen G."/>
        </authorList>
    </citation>
    <scope>NUCLEOTIDE SEQUENCE [LARGE SCALE GENOMIC DNA]</scope>
    <source>
        <strain evidence="3">cv. DH0086</strain>
    </source>
</reference>
<dbReference type="Gramene" id="ONK81862">
    <property type="protein sequence ID" value="ONK81862"/>
    <property type="gene ID" value="A4U43_C01F33630"/>
</dbReference>